<keyword evidence="2" id="KW-1185">Reference proteome</keyword>
<comment type="caution">
    <text evidence="1">The sequence shown here is derived from an EMBL/GenBank/DDBJ whole genome shotgun (WGS) entry which is preliminary data.</text>
</comment>
<reference evidence="1 2" key="1">
    <citation type="submission" date="2017-07" db="EMBL/GenBank/DDBJ databases">
        <title>Draft Genome Sequences of Select Purple Nonsulfur Bacteria.</title>
        <authorList>
            <person name="Lasarre B."/>
            <person name="Mckinlay J.B."/>
        </authorList>
    </citation>
    <scope>NUCLEOTIDE SEQUENCE [LARGE SCALE GENOMIC DNA]</scope>
    <source>
        <strain evidence="1 2">DSM 11907</strain>
    </source>
</reference>
<protein>
    <submittedName>
        <fullName evidence="1">Uncharacterized protein</fullName>
    </submittedName>
</protein>
<dbReference type="Proteomes" id="UP000248863">
    <property type="component" value="Unassembled WGS sequence"/>
</dbReference>
<dbReference type="AlphaFoldDB" id="A0A327KLK9"/>
<accession>A0A327KLK9</accession>
<evidence type="ECO:0000313" key="2">
    <source>
        <dbReference type="Proteomes" id="UP000248863"/>
    </source>
</evidence>
<organism evidence="1 2">
    <name type="scientific">Rhodoplanes elegans</name>
    <dbReference type="NCBI Taxonomy" id="29408"/>
    <lineage>
        <taxon>Bacteria</taxon>
        <taxon>Pseudomonadati</taxon>
        <taxon>Pseudomonadota</taxon>
        <taxon>Alphaproteobacteria</taxon>
        <taxon>Hyphomicrobiales</taxon>
        <taxon>Nitrobacteraceae</taxon>
        <taxon>Rhodoplanes</taxon>
    </lineage>
</organism>
<name>A0A327KLK9_9BRAD</name>
<gene>
    <name evidence="1" type="ORF">CH338_13615</name>
</gene>
<proteinExistence type="predicted"/>
<dbReference type="RefSeq" id="WP_111357711.1">
    <property type="nucleotide sequence ID" value="NZ_NHSK01000202.1"/>
</dbReference>
<sequence>MTSIVLPVPLATHFDAVVRAVQQATAATAPTIVKTVISEFACLTDLVEMTHELSAAINNVVRNVESLAEALLLPNSEFHALRALHSVGPALVVLRDQLARAEPSEEAKAQNFVW</sequence>
<dbReference type="EMBL" id="NPEU01000140">
    <property type="protein sequence ID" value="RAI38152.1"/>
    <property type="molecule type" value="Genomic_DNA"/>
</dbReference>
<evidence type="ECO:0000313" key="1">
    <source>
        <dbReference type="EMBL" id="RAI38152.1"/>
    </source>
</evidence>